<dbReference type="Proteomes" id="UP001364224">
    <property type="component" value="Unassembled WGS sequence"/>
</dbReference>
<evidence type="ECO:0000313" key="1">
    <source>
        <dbReference type="EMBL" id="MEH2554844.1"/>
    </source>
</evidence>
<proteinExistence type="predicted"/>
<protein>
    <recommendedName>
        <fullName evidence="3">Transposase</fullName>
    </recommendedName>
</protein>
<gene>
    <name evidence="1" type="ORF">V1286_002373</name>
</gene>
<reference evidence="1 2" key="1">
    <citation type="submission" date="2024-02" db="EMBL/GenBank/DDBJ databases">
        <title>Adaptive strategies in a cosmopolitan and abundant soil bacterium.</title>
        <authorList>
            <person name="Carini P."/>
        </authorList>
    </citation>
    <scope>NUCLEOTIDE SEQUENCE [LARGE SCALE GENOMIC DNA]</scope>
    <source>
        <strain evidence="1 2">AZCC 1608</strain>
    </source>
</reference>
<dbReference type="EMBL" id="JAZHRV010000001">
    <property type="protein sequence ID" value="MEH2554844.1"/>
    <property type="molecule type" value="Genomic_DNA"/>
</dbReference>
<keyword evidence="2" id="KW-1185">Reference proteome</keyword>
<comment type="caution">
    <text evidence="1">The sequence shown here is derived from an EMBL/GenBank/DDBJ whole genome shotgun (WGS) entry which is preliminary data.</text>
</comment>
<name>A0ABU8B9F5_9BRAD</name>
<organism evidence="1 2">
    <name type="scientific">Bradyrhizobium algeriense</name>
    <dbReference type="NCBI Taxonomy" id="634784"/>
    <lineage>
        <taxon>Bacteria</taxon>
        <taxon>Pseudomonadati</taxon>
        <taxon>Pseudomonadota</taxon>
        <taxon>Alphaproteobacteria</taxon>
        <taxon>Hyphomicrobiales</taxon>
        <taxon>Nitrobacteraceae</taxon>
        <taxon>Bradyrhizobium</taxon>
    </lineage>
</organism>
<accession>A0ABU8B9F5</accession>
<evidence type="ECO:0008006" key="3">
    <source>
        <dbReference type="Google" id="ProtNLM"/>
    </source>
</evidence>
<sequence length="42" mass="4617">MTAIARAFSRVIITINDSKILKQLVRGRPVRLPADADLPVSI</sequence>
<evidence type="ECO:0000313" key="2">
    <source>
        <dbReference type="Proteomes" id="UP001364224"/>
    </source>
</evidence>
<dbReference type="RefSeq" id="WP_334479695.1">
    <property type="nucleotide sequence ID" value="NZ_JAZHRV010000001.1"/>
</dbReference>